<accession>A0ACB7W1U9</accession>
<sequence length="129" mass="15473">MEGCSKTVMNESKNMIKDLYEKQLKHAIEMVEKKMDMQIKLLKKLLDDEKISRKRTEQEFQNQLITDKFQGIIVEENDFHRRWKWKIMKFSLSNVCFVEAFSMNVIIINLLLLLVVFFFFFLVRGTDSP</sequence>
<comment type="caution">
    <text evidence="1">The sequence shown here is derived from an EMBL/GenBank/DDBJ whole genome shotgun (WGS) entry which is preliminary data.</text>
</comment>
<dbReference type="EMBL" id="CM037015">
    <property type="protein sequence ID" value="KAH7681443.1"/>
    <property type="molecule type" value="Genomic_DNA"/>
</dbReference>
<organism evidence="1 2">
    <name type="scientific">Dioscorea alata</name>
    <name type="common">Purple yam</name>
    <dbReference type="NCBI Taxonomy" id="55571"/>
    <lineage>
        <taxon>Eukaryota</taxon>
        <taxon>Viridiplantae</taxon>
        <taxon>Streptophyta</taxon>
        <taxon>Embryophyta</taxon>
        <taxon>Tracheophyta</taxon>
        <taxon>Spermatophyta</taxon>
        <taxon>Magnoliopsida</taxon>
        <taxon>Liliopsida</taxon>
        <taxon>Dioscoreales</taxon>
        <taxon>Dioscoreaceae</taxon>
        <taxon>Dioscorea</taxon>
    </lineage>
</organism>
<keyword evidence="2" id="KW-1185">Reference proteome</keyword>
<name>A0ACB7W1U9_DIOAL</name>
<protein>
    <submittedName>
        <fullName evidence="1">Triger factor/SurA peptide-binding domain-like protein</fullName>
    </submittedName>
</protein>
<reference evidence="2" key="1">
    <citation type="journal article" date="2022" name="Nat. Commun.">
        <title>Chromosome evolution and the genetic basis of agronomically important traits in greater yam.</title>
        <authorList>
            <person name="Bredeson J.V."/>
            <person name="Lyons J.B."/>
            <person name="Oniyinde I.O."/>
            <person name="Okereke N.R."/>
            <person name="Kolade O."/>
            <person name="Nnabue I."/>
            <person name="Nwadili C.O."/>
            <person name="Hribova E."/>
            <person name="Parker M."/>
            <person name="Nwogha J."/>
            <person name="Shu S."/>
            <person name="Carlson J."/>
            <person name="Kariba R."/>
            <person name="Muthemba S."/>
            <person name="Knop K."/>
            <person name="Barton G.J."/>
            <person name="Sherwood A.V."/>
            <person name="Lopez-Montes A."/>
            <person name="Asiedu R."/>
            <person name="Jamnadass R."/>
            <person name="Muchugi A."/>
            <person name="Goodstein D."/>
            <person name="Egesi C.N."/>
            <person name="Featherston J."/>
            <person name="Asfaw A."/>
            <person name="Simpson G.G."/>
            <person name="Dolezel J."/>
            <person name="Hendre P.S."/>
            <person name="Van Deynze A."/>
            <person name="Kumar P.L."/>
            <person name="Obidiegwu J.E."/>
            <person name="Bhattacharjee R."/>
            <person name="Rokhsar D.S."/>
        </authorList>
    </citation>
    <scope>NUCLEOTIDE SEQUENCE [LARGE SCALE GENOMIC DNA]</scope>
    <source>
        <strain evidence="2">cv. TDa95/00328</strain>
    </source>
</reference>
<proteinExistence type="predicted"/>
<dbReference type="Proteomes" id="UP000827976">
    <property type="component" value="Chromosome 5"/>
</dbReference>
<evidence type="ECO:0000313" key="1">
    <source>
        <dbReference type="EMBL" id="KAH7681443.1"/>
    </source>
</evidence>
<gene>
    <name evidence="1" type="ORF">IHE45_05G058800</name>
</gene>
<evidence type="ECO:0000313" key="2">
    <source>
        <dbReference type="Proteomes" id="UP000827976"/>
    </source>
</evidence>